<feature type="non-terminal residue" evidence="2">
    <location>
        <position position="108"/>
    </location>
</feature>
<reference evidence="2" key="1">
    <citation type="journal article" date="2014" name="Front. Microbiol.">
        <title>High frequency of phylogenetically diverse reductive dehalogenase-homologous genes in deep subseafloor sedimentary metagenomes.</title>
        <authorList>
            <person name="Kawai M."/>
            <person name="Futagami T."/>
            <person name="Toyoda A."/>
            <person name="Takaki Y."/>
            <person name="Nishi S."/>
            <person name="Hori S."/>
            <person name="Arai W."/>
            <person name="Tsubouchi T."/>
            <person name="Morono Y."/>
            <person name="Uchiyama I."/>
            <person name="Ito T."/>
            <person name="Fujiyama A."/>
            <person name="Inagaki F."/>
            <person name="Takami H."/>
        </authorList>
    </citation>
    <scope>NUCLEOTIDE SEQUENCE</scope>
    <source>
        <strain evidence="2">Expedition CK06-06</strain>
    </source>
</reference>
<dbReference type="InterPro" id="IPR018253">
    <property type="entry name" value="DnaJ_domain_CS"/>
</dbReference>
<proteinExistence type="predicted"/>
<dbReference type="EMBL" id="BARS01029132">
    <property type="protein sequence ID" value="GAG01234.1"/>
    <property type="molecule type" value="Genomic_DNA"/>
</dbReference>
<dbReference type="GO" id="GO:0005737">
    <property type="term" value="C:cytoplasm"/>
    <property type="evidence" value="ECO:0007669"/>
    <property type="project" value="TreeGrafter"/>
</dbReference>
<accession>X0U645</accession>
<dbReference type="Gene3D" id="1.10.287.110">
    <property type="entry name" value="DnaJ domain"/>
    <property type="match status" value="1"/>
</dbReference>
<sequence length="108" mass="12328">MSDHYETLGVARNASGDDIKKAYRKLALKWHPDRNKNPDSKEKFQHINKAYATLSNSQSRAAYDRGTSEFTNINAFDIFNQFFQGTNSFKTKSVNTISYKIGVTLEQV</sequence>
<organism evidence="2">
    <name type="scientific">marine sediment metagenome</name>
    <dbReference type="NCBI Taxonomy" id="412755"/>
    <lineage>
        <taxon>unclassified sequences</taxon>
        <taxon>metagenomes</taxon>
        <taxon>ecological metagenomes</taxon>
    </lineage>
</organism>
<dbReference type="PROSITE" id="PS00636">
    <property type="entry name" value="DNAJ_1"/>
    <property type="match status" value="1"/>
</dbReference>
<evidence type="ECO:0000313" key="2">
    <source>
        <dbReference type="EMBL" id="GAG01234.1"/>
    </source>
</evidence>
<dbReference type="GO" id="GO:0051082">
    <property type="term" value="F:unfolded protein binding"/>
    <property type="evidence" value="ECO:0007669"/>
    <property type="project" value="TreeGrafter"/>
</dbReference>
<dbReference type="InterPro" id="IPR036869">
    <property type="entry name" value="J_dom_sf"/>
</dbReference>
<dbReference type="InterPro" id="IPR001623">
    <property type="entry name" value="DnaJ_domain"/>
</dbReference>
<gene>
    <name evidence="2" type="ORF">S01H1_45573</name>
</gene>
<dbReference type="Pfam" id="PF00226">
    <property type="entry name" value="DnaJ"/>
    <property type="match status" value="1"/>
</dbReference>
<dbReference type="SUPFAM" id="SSF46565">
    <property type="entry name" value="Chaperone J-domain"/>
    <property type="match status" value="1"/>
</dbReference>
<feature type="domain" description="J" evidence="1">
    <location>
        <begin position="3"/>
        <end position="67"/>
    </location>
</feature>
<dbReference type="PANTHER" id="PTHR43096:SF58">
    <property type="entry name" value="CHAPERONE DNAJ-DOMAIN SUPERFAMILY PROTEIN"/>
    <property type="match status" value="1"/>
</dbReference>
<dbReference type="PANTHER" id="PTHR43096">
    <property type="entry name" value="DNAJ HOMOLOG 1, MITOCHONDRIAL-RELATED"/>
    <property type="match status" value="1"/>
</dbReference>
<dbReference type="SMART" id="SM00271">
    <property type="entry name" value="DnaJ"/>
    <property type="match status" value="1"/>
</dbReference>
<dbReference type="PRINTS" id="PR00625">
    <property type="entry name" value="JDOMAIN"/>
</dbReference>
<name>X0U645_9ZZZZ</name>
<dbReference type="CDD" id="cd06257">
    <property type="entry name" value="DnaJ"/>
    <property type="match status" value="1"/>
</dbReference>
<protein>
    <recommendedName>
        <fullName evidence="1">J domain-containing protein</fullName>
    </recommendedName>
</protein>
<comment type="caution">
    <text evidence="2">The sequence shown here is derived from an EMBL/GenBank/DDBJ whole genome shotgun (WGS) entry which is preliminary data.</text>
</comment>
<evidence type="ECO:0000259" key="1">
    <source>
        <dbReference type="PROSITE" id="PS50076"/>
    </source>
</evidence>
<dbReference type="GO" id="GO:0042026">
    <property type="term" value="P:protein refolding"/>
    <property type="evidence" value="ECO:0007669"/>
    <property type="project" value="TreeGrafter"/>
</dbReference>
<dbReference type="AlphaFoldDB" id="X0U645"/>
<dbReference type="PROSITE" id="PS50076">
    <property type="entry name" value="DNAJ_2"/>
    <property type="match status" value="1"/>
</dbReference>